<dbReference type="EnsemblMetazoa" id="XM_022791034">
    <property type="protein sequence ID" value="XP_022646769"/>
    <property type="gene ID" value="LOC111244214"/>
</dbReference>
<dbReference type="GO" id="GO:0005634">
    <property type="term" value="C:nucleus"/>
    <property type="evidence" value="ECO:0007669"/>
    <property type="project" value="TreeGrafter"/>
</dbReference>
<dbReference type="OrthoDB" id="5852896at2759"/>
<comment type="similarity">
    <text evidence="1">Belongs to the LTV1 family.</text>
</comment>
<organism evidence="3 4">
    <name type="scientific">Varroa destructor</name>
    <name type="common">Honeybee mite</name>
    <dbReference type="NCBI Taxonomy" id="109461"/>
    <lineage>
        <taxon>Eukaryota</taxon>
        <taxon>Metazoa</taxon>
        <taxon>Ecdysozoa</taxon>
        <taxon>Arthropoda</taxon>
        <taxon>Chelicerata</taxon>
        <taxon>Arachnida</taxon>
        <taxon>Acari</taxon>
        <taxon>Parasitiformes</taxon>
        <taxon>Mesostigmata</taxon>
        <taxon>Gamasina</taxon>
        <taxon>Dermanyssoidea</taxon>
        <taxon>Varroidae</taxon>
        <taxon>Varroa</taxon>
    </lineage>
</organism>
<dbReference type="GO" id="GO:0005829">
    <property type="term" value="C:cytosol"/>
    <property type="evidence" value="ECO:0007669"/>
    <property type="project" value="TreeGrafter"/>
</dbReference>
<protein>
    <recommendedName>
        <fullName evidence="2">Protein LTV1 homolog</fullName>
    </recommendedName>
</protein>
<dbReference type="Proteomes" id="UP000594260">
    <property type="component" value="Unplaced"/>
</dbReference>
<evidence type="ECO:0000313" key="4">
    <source>
        <dbReference type="Proteomes" id="UP000594260"/>
    </source>
</evidence>
<dbReference type="FunCoup" id="A0A7M7J4L8">
    <property type="interactions" value="1223"/>
</dbReference>
<dbReference type="InParanoid" id="A0A7M7J4L8"/>
<dbReference type="GeneID" id="111244214"/>
<evidence type="ECO:0000313" key="3">
    <source>
        <dbReference type="EnsemblMetazoa" id="XP_022646769"/>
    </source>
</evidence>
<dbReference type="GO" id="GO:0042274">
    <property type="term" value="P:ribosomal small subunit biogenesis"/>
    <property type="evidence" value="ECO:0007669"/>
    <property type="project" value="InterPro"/>
</dbReference>
<dbReference type="Pfam" id="PF04180">
    <property type="entry name" value="LTV"/>
    <property type="match status" value="1"/>
</dbReference>
<dbReference type="PANTHER" id="PTHR21531:SF0">
    <property type="entry name" value="PROTEIN LTV1 HOMOLOG"/>
    <property type="match status" value="1"/>
</dbReference>
<accession>A0A7M7J4L8</accession>
<reference evidence="3" key="1">
    <citation type="submission" date="2021-01" db="UniProtKB">
        <authorList>
            <consortium name="EnsemblMetazoa"/>
        </authorList>
    </citation>
    <scope>IDENTIFICATION</scope>
</reference>
<dbReference type="OMA" id="TKEFLFM"/>
<dbReference type="GO" id="GO:0000056">
    <property type="term" value="P:ribosomal small subunit export from nucleus"/>
    <property type="evidence" value="ECO:0007669"/>
    <property type="project" value="TreeGrafter"/>
</dbReference>
<proteinExistence type="inferred from homology"/>
<dbReference type="GO" id="GO:0030688">
    <property type="term" value="C:preribosome, small subunit precursor"/>
    <property type="evidence" value="ECO:0007669"/>
    <property type="project" value="TreeGrafter"/>
</dbReference>
<evidence type="ECO:0000256" key="1">
    <source>
        <dbReference type="ARBA" id="ARBA00009078"/>
    </source>
</evidence>
<dbReference type="InterPro" id="IPR007307">
    <property type="entry name" value="Ltv1"/>
</dbReference>
<sequence>MPKTNKRRFVDPRKSVTFEIVPRNQVDPLAADNSAPKNVLVEKISQRAVELEYHSREIPIEKRLEEQRKYGIYFDDDYNYLQHLRDVRVVGEMERVIRIDKQGGQRWVEINCEIQKEEKLSQEKPLAPEHPRISLPSSVFPSHVEEHIGHLHKGVSTKLRPDWDPDVIAALDDDFECDELEDDFVALASGGAHCIEDLGAGDEEFTARRFYYSERESANAFENIEACPGSDDNRMLDASCSSNDDEGEYDEIKKEHKTLSMGGRIKFADEEIQSKFTSYSLSSAAMSRTGGLKTLDDQFELMFGYEYGDKDVGALDGENIEGSVPIESDVVNKLSKQYEKAVSLNSGVIETSIGEPNSEVKMRVMKSLQDIEKVEVLDLVDNDTAPDGRKWDCESILSTYSNLYNRPKIIDVTAKNSTKIHLGAKGVPTAGGGLTKQALKKLDGDFVKADDYAKFICSRARAVGVLRAKNESPKERKARKQQVKEFRRERRIEKKINTLSFKTEEYRQKEQECNARKNLRGLKLQ</sequence>
<dbReference type="CTD" id="84946"/>
<name>A0A7M7J4L8_VARDE</name>
<dbReference type="AlphaFoldDB" id="A0A7M7J4L8"/>
<dbReference type="KEGG" id="vde:111244214"/>
<dbReference type="RefSeq" id="XP_022646769.1">
    <property type="nucleotide sequence ID" value="XM_022791034.1"/>
</dbReference>
<evidence type="ECO:0000256" key="2">
    <source>
        <dbReference type="ARBA" id="ARBA00021561"/>
    </source>
</evidence>
<dbReference type="PANTHER" id="PTHR21531">
    <property type="entry name" value="LOW-TEMPERATURE VIABILITY PROTEIN LTV1-RELATED"/>
    <property type="match status" value="1"/>
</dbReference>
<keyword evidence="4" id="KW-1185">Reference proteome</keyword>